<feature type="transmembrane region" description="Helical" evidence="1">
    <location>
        <begin position="78"/>
        <end position="99"/>
    </location>
</feature>
<accession>A0ABN8DE04</accession>
<dbReference type="Proteomes" id="UP001158986">
    <property type="component" value="Unassembled WGS sequence"/>
</dbReference>
<keyword evidence="1" id="KW-0472">Membrane</keyword>
<feature type="transmembrane region" description="Helical" evidence="1">
    <location>
        <begin position="270"/>
        <end position="288"/>
    </location>
</feature>
<evidence type="ECO:0000256" key="1">
    <source>
        <dbReference type="SAM" id="Phobius"/>
    </source>
</evidence>
<comment type="caution">
    <text evidence="2">The sequence shown here is derived from an EMBL/GenBank/DDBJ whole genome shotgun (WGS) entry which is preliminary data.</text>
</comment>
<dbReference type="EMBL" id="CAKLCB010000382">
    <property type="protein sequence ID" value="CAH0521648.1"/>
    <property type="molecule type" value="Genomic_DNA"/>
</dbReference>
<reference evidence="2 3" key="1">
    <citation type="submission" date="2021-11" db="EMBL/GenBank/DDBJ databases">
        <authorList>
            <person name="Islam A."/>
            <person name="Islam S."/>
            <person name="Flora M.S."/>
            <person name="Rahman M."/>
            <person name="Ziaur R.M."/>
            <person name="Epstein J.H."/>
            <person name="Hassan M."/>
            <person name="Klassen M."/>
            <person name="Woodard K."/>
            <person name="Webb A."/>
            <person name="Webby R.J."/>
            <person name="El Zowalaty M.E."/>
        </authorList>
    </citation>
    <scope>NUCLEOTIDE SEQUENCE [LARGE SCALE GENOMIC DNA]</scope>
    <source>
        <strain evidence="2">Pbs1</strain>
    </source>
</reference>
<protein>
    <submittedName>
        <fullName evidence="2">Uncharacterized protein</fullName>
    </submittedName>
</protein>
<name>A0ABN8DE04_9STRA</name>
<feature type="transmembrane region" description="Helical" evidence="1">
    <location>
        <begin position="342"/>
        <end position="365"/>
    </location>
</feature>
<feature type="transmembrane region" description="Helical" evidence="1">
    <location>
        <begin position="243"/>
        <end position="264"/>
    </location>
</feature>
<evidence type="ECO:0000313" key="3">
    <source>
        <dbReference type="Proteomes" id="UP001158986"/>
    </source>
</evidence>
<keyword evidence="1" id="KW-0812">Transmembrane</keyword>
<gene>
    <name evidence="2" type="ORF">PBS001_LOCUS8091</name>
</gene>
<organism evidence="2 3">
    <name type="scientific">Peronospora belbahrii</name>
    <dbReference type="NCBI Taxonomy" id="622444"/>
    <lineage>
        <taxon>Eukaryota</taxon>
        <taxon>Sar</taxon>
        <taxon>Stramenopiles</taxon>
        <taxon>Oomycota</taxon>
        <taxon>Peronosporomycetes</taxon>
        <taxon>Peronosporales</taxon>
        <taxon>Peronosporaceae</taxon>
        <taxon>Peronospora</taxon>
    </lineage>
</organism>
<feature type="transmembrane region" description="Helical" evidence="1">
    <location>
        <begin position="211"/>
        <end position="236"/>
    </location>
</feature>
<sequence length="398" mass="44877">MMLFGAIFEIISATYELVTVVTDVILNYEYIERHWVEEYQLSLVFLMFNGIVMGFLGLGRNNLSPHRYVFKRQWMNQVLGFSIGVLQMRVFVETLYAVIRRIIKTREVKKNGRNEHDTGQDDPVNGIQTCRYDGDSVSREVMTQWTKQCNSSVSYVTFIQVIVRDIPLFILQANATIHYRKWQFIDMFTVMSTFIMLLRGTAAYVAKEDRFGLKVVAFCFLVGQFVFRLGTILLLAMTKGLAILVYGLVITLCAIFSTAMLRLAHPSHRFVGQLQAVLFFPFYTLFVIDGSQLTAQCGSAVPALRSKKLVYLHLWRCLENVVGIVLAVVLPRYTDFGVSSDATVAVIGVICAVIYVVTGAVFHFCSGSCAKHHANSLDTTNNGDATAEKPYYQDTSSL</sequence>
<proteinExistence type="predicted"/>
<feature type="transmembrane region" description="Helical" evidence="1">
    <location>
        <begin position="184"/>
        <end position="205"/>
    </location>
</feature>
<keyword evidence="1" id="KW-1133">Transmembrane helix</keyword>
<feature type="transmembrane region" description="Helical" evidence="1">
    <location>
        <begin position="309"/>
        <end position="330"/>
    </location>
</feature>
<feature type="transmembrane region" description="Helical" evidence="1">
    <location>
        <begin position="38"/>
        <end position="58"/>
    </location>
</feature>
<feature type="transmembrane region" description="Helical" evidence="1">
    <location>
        <begin position="6"/>
        <end position="26"/>
    </location>
</feature>
<evidence type="ECO:0000313" key="2">
    <source>
        <dbReference type="EMBL" id="CAH0521648.1"/>
    </source>
</evidence>
<keyword evidence="3" id="KW-1185">Reference proteome</keyword>